<evidence type="ECO:0000259" key="2">
    <source>
        <dbReference type="Pfam" id="PF00155"/>
    </source>
</evidence>
<evidence type="ECO:0000313" key="4">
    <source>
        <dbReference type="Proteomes" id="UP001499843"/>
    </source>
</evidence>
<evidence type="ECO:0000313" key="3">
    <source>
        <dbReference type="EMBL" id="GAA2211772.1"/>
    </source>
</evidence>
<dbReference type="InterPro" id="IPR004838">
    <property type="entry name" value="NHTrfase_class1_PyrdxlP-BS"/>
</dbReference>
<feature type="domain" description="Aminotransferase class I/classII large" evidence="2">
    <location>
        <begin position="62"/>
        <end position="365"/>
    </location>
</feature>
<dbReference type="InterPro" id="IPR015421">
    <property type="entry name" value="PyrdxlP-dep_Trfase_major"/>
</dbReference>
<dbReference type="InterPro" id="IPR015424">
    <property type="entry name" value="PyrdxlP-dep_Trfase"/>
</dbReference>
<evidence type="ECO:0000256" key="1">
    <source>
        <dbReference type="RuleBase" id="RU000481"/>
    </source>
</evidence>
<reference evidence="4" key="1">
    <citation type="journal article" date="2019" name="Int. J. Syst. Evol. Microbiol.">
        <title>The Global Catalogue of Microorganisms (GCM) 10K type strain sequencing project: providing services to taxonomists for standard genome sequencing and annotation.</title>
        <authorList>
            <consortium name="The Broad Institute Genomics Platform"/>
            <consortium name="The Broad Institute Genome Sequencing Center for Infectious Disease"/>
            <person name="Wu L."/>
            <person name="Ma J."/>
        </authorList>
    </citation>
    <scope>NUCLEOTIDE SEQUENCE [LARGE SCALE GENOMIC DNA]</scope>
    <source>
        <strain evidence="4">JCM 16114</strain>
    </source>
</reference>
<comment type="caution">
    <text evidence="3">The sequence shown here is derived from an EMBL/GenBank/DDBJ whole genome shotgun (WGS) entry which is preliminary data.</text>
</comment>
<gene>
    <name evidence="3" type="ORF">GCM10009850_072320</name>
</gene>
<dbReference type="PROSITE" id="PS00105">
    <property type="entry name" value="AA_TRANSFER_CLASS_1"/>
    <property type="match status" value="1"/>
</dbReference>
<dbReference type="Gene3D" id="3.40.640.10">
    <property type="entry name" value="Type I PLP-dependent aspartate aminotransferase-like (Major domain)"/>
    <property type="match status" value="1"/>
</dbReference>
<dbReference type="InterPro" id="IPR015422">
    <property type="entry name" value="PyrdxlP-dep_Trfase_small"/>
</dbReference>
<dbReference type="Pfam" id="PF00155">
    <property type="entry name" value="Aminotran_1_2"/>
    <property type="match status" value="1"/>
</dbReference>
<accession>A0ABP5PJB1</accession>
<name>A0ABP5PJB1_9ACTN</name>
<comment type="cofactor">
    <cofactor evidence="1">
        <name>pyridoxal 5'-phosphate</name>
        <dbReference type="ChEBI" id="CHEBI:597326"/>
    </cofactor>
</comment>
<dbReference type="Gene3D" id="3.90.1150.10">
    <property type="entry name" value="Aspartate Aminotransferase, domain 1"/>
    <property type="match status" value="1"/>
</dbReference>
<dbReference type="EMBL" id="BAAAQX010000022">
    <property type="protein sequence ID" value="GAA2211772.1"/>
    <property type="molecule type" value="Genomic_DNA"/>
</dbReference>
<proteinExistence type="inferred from homology"/>
<keyword evidence="4" id="KW-1185">Reference proteome</keyword>
<dbReference type="RefSeq" id="WP_344484988.1">
    <property type="nucleotide sequence ID" value="NZ_BAAAQX010000022.1"/>
</dbReference>
<dbReference type="Proteomes" id="UP001499843">
    <property type="component" value="Unassembled WGS sequence"/>
</dbReference>
<keyword evidence="1 3" id="KW-0032">Aminotransferase</keyword>
<comment type="similarity">
    <text evidence="1">Belongs to the class-I pyridoxal-phosphate-dependent aminotransferase family.</text>
</comment>
<keyword evidence="1" id="KW-0808">Transferase</keyword>
<dbReference type="SUPFAM" id="SSF53383">
    <property type="entry name" value="PLP-dependent transferases"/>
    <property type="match status" value="1"/>
</dbReference>
<dbReference type="PANTHER" id="PTHR43510:SF1">
    <property type="entry name" value="AMINOTRANSFERASE FUNCTION, HYPOTHETICAL (EUROFUNG)"/>
    <property type="match status" value="1"/>
</dbReference>
<dbReference type="EC" id="2.6.1.-" evidence="1"/>
<protein>
    <recommendedName>
        <fullName evidence="1">Aminotransferase</fullName>
        <ecNumber evidence="1">2.6.1.-</ecNumber>
    </recommendedName>
</protein>
<organism evidence="3 4">
    <name type="scientific">Nonomuraea monospora</name>
    <dbReference type="NCBI Taxonomy" id="568818"/>
    <lineage>
        <taxon>Bacteria</taxon>
        <taxon>Bacillati</taxon>
        <taxon>Actinomycetota</taxon>
        <taxon>Actinomycetes</taxon>
        <taxon>Streptosporangiales</taxon>
        <taxon>Streptosporangiaceae</taxon>
        <taxon>Nonomuraea</taxon>
    </lineage>
</organism>
<dbReference type="GO" id="GO:0008483">
    <property type="term" value="F:transaminase activity"/>
    <property type="evidence" value="ECO:0007669"/>
    <property type="project" value="UniProtKB-KW"/>
</dbReference>
<dbReference type="CDD" id="cd00609">
    <property type="entry name" value="AAT_like"/>
    <property type="match status" value="1"/>
</dbReference>
<dbReference type="InterPro" id="IPR004839">
    <property type="entry name" value="Aminotransferase_I/II_large"/>
</dbReference>
<dbReference type="NCBIfam" id="TIGR03947">
    <property type="entry name" value="viomycin_VioD"/>
    <property type="match status" value="1"/>
</dbReference>
<sequence>MSLMHLRPAALDDWLRDYYFTAEIDISSSGVEPYSMAELRALAGIGVDDLDNVMFRDSRSCGMAELRTAIADRFGYGDSSEVLVTHGSGEAEHLFMMTFFSPGDEVVVASPIYHTLGAMAASVGCRVVAWHLRHEDGFAVNTDDLRRLVSPRTRAVIVNLPHNPTGASVDTAAQQEIISIARGVGAYLVWDEVFRELTYDTAPLPSTTTLYERSVAFGSLSKAYGLPGLRIGWGVMPEELIGPCVTLRDHSTFALSPLVERIALAAVQRADVLLTPRYDQAYKNLSLLEDWMHRNEGLVEGVRPVGGVTAFPRLPEVPDVEEFCHRLLHEYGVLLLPGGCFGFPQHIRLGFGGPAEAFETGLARLTDLLLKTRQTRRPGW</sequence>
<dbReference type="InterPro" id="IPR023965">
    <property type="entry name" value="Capreomycidine_synthase"/>
</dbReference>
<dbReference type="PANTHER" id="PTHR43510">
    <property type="entry name" value="AMINOTRANSFERASE FUNCTION, HYPOTHETICAL (EUROFUNG)"/>
    <property type="match status" value="1"/>
</dbReference>